<keyword evidence="2" id="KW-0012">Acyltransferase</keyword>
<dbReference type="InterPro" id="IPR029058">
    <property type="entry name" value="AB_hydrolase_fold"/>
</dbReference>
<dbReference type="SUPFAM" id="SSF53474">
    <property type="entry name" value="alpha/beta-Hydrolases"/>
    <property type="match status" value="1"/>
</dbReference>
<feature type="binding site" evidence="2">
    <location>
        <position position="347"/>
    </location>
    <ligand>
        <name>substrate</name>
    </ligand>
</feature>
<dbReference type="Gene3D" id="3.40.50.1820">
    <property type="entry name" value="alpha/beta hydrolase"/>
    <property type="match status" value="1"/>
</dbReference>
<dbReference type="Gene3D" id="1.10.1740.110">
    <property type="match status" value="1"/>
</dbReference>
<keyword evidence="1 2" id="KW-0808">Transferase</keyword>
<comment type="pathway">
    <text evidence="2">Amino-acid biosynthesis; L-methionine biosynthesis via de novo pathway; O-acetyl-L-homoserine from L-homoserine: step 1/1.</text>
</comment>
<dbReference type="InterPro" id="IPR008220">
    <property type="entry name" value="HAT_MetX-like"/>
</dbReference>
<reference evidence="5 6" key="1">
    <citation type="submission" date="2017-04" db="EMBL/GenBank/DDBJ databases">
        <authorList>
            <person name="Afonso C.L."/>
            <person name="Miller P.J."/>
            <person name="Scott M.A."/>
            <person name="Spackman E."/>
            <person name="Goraichik I."/>
            <person name="Dimitrov K.M."/>
            <person name="Suarez D.L."/>
            <person name="Swayne D.E."/>
        </authorList>
    </citation>
    <scope>NUCLEOTIDE SEQUENCE [LARGE SCALE GENOMIC DNA]</scope>
    <source>
        <strain evidence="5 6">DSM 5090</strain>
    </source>
</reference>
<dbReference type="PANTHER" id="PTHR32268">
    <property type="entry name" value="HOMOSERINE O-ACETYLTRANSFERASE"/>
    <property type="match status" value="1"/>
</dbReference>
<organism evidence="5 6">
    <name type="scientific">Sporomusa malonica</name>
    <dbReference type="NCBI Taxonomy" id="112901"/>
    <lineage>
        <taxon>Bacteria</taxon>
        <taxon>Bacillati</taxon>
        <taxon>Bacillota</taxon>
        <taxon>Negativicutes</taxon>
        <taxon>Selenomonadales</taxon>
        <taxon>Sporomusaceae</taxon>
        <taxon>Sporomusa</taxon>
    </lineage>
</organism>
<dbReference type="PANTHER" id="PTHR32268:SF11">
    <property type="entry name" value="HOMOSERINE O-ACETYLTRANSFERASE"/>
    <property type="match status" value="1"/>
</dbReference>
<evidence type="ECO:0000256" key="2">
    <source>
        <dbReference type="HAMAP-Rule" id="MF_00296"/>
    </source>
</evidence>
<dbReference type="GO" id="GO:0009086">
    <property type="term" value="P:methionine biosynthetic process"/>
    <property type="evidence" value="ECO:0007669"/>
    <property type="project" value="UniProtKB-UniRule"/>
</dbReference>
<comment type="subunit">
    <text evidence="2">Homodimer.</text>
</comment>
<dbReference type="GO" id="GO:0009092">
    <property type="term" value="P:homoserine metabolic process"/>
    <property type="evidence" value="ECO:0007669"/>
    <property type="project" value="TreeGrafter"/>
</dbReference>
<dbReference type="HAMAP" id="MF_00296">
    <property type="entry name" value="MetX_acyltransf"/>
    <property type="match status" value="1"/>
</dbReference>
<evidence type="ECO:0000313" key="6">
    <source>
        <dbReference type="Proteomes" id="UP000192738"/>
    </source>
</evidence>
<evidence type="ECO:0000256" key="3">
    <source>
        <dbReference type="PIRSR" id="PIRSR000443-1"/>
    </source>
</evidence>
<dbReference type="AlphaFoldDB" id="A0A1W1YBW8"/>
<comment type="similarity">
    <text evidence="2">Belongs to the AB hydrolase superfamily. MetX family.</text>
</comment>
<dbReference type="InterPro" id="IPR000073">
    <property type="entry name" value="AB_hydrolase_1"/>
</dbReference>
<comment type="caution">
    <text evidence="2">Lacks conserved residue(s) required for the propagation of feature annotation.</text>
</comment>
<evidence type="ECO:0000256" key="1">
    <source>
        <dbReference type="ARBA" id="ARBA00022679"/>
    </source>
</evidence>
<sequence>MVVTFFPGFKWRPQLKLAQVACPENPLELTQGGYLTDVTVAYETYGKLSDARDNVILVAHALTGDSHPAAHDQYDGQGWWEPLIGQGRPLDTDRFFVICANVLGGCQGTTGPASPDPASGKPYGMSFPEVTIKDMVQVQKRLLDVLGIQHLAMVVGGSMGGMQALQWVVSYPGFIDAAIIIAAPGYSAPQAIAYNRVGRQAIILDPAWQNGEYYGELGPKKGLAAARALGLITYQSEVSMANKFGRRTRGGQFEVENYLDYQGESIVKRFDANSYLYLLRAMDLFDVSTGYASYEAALAQIDARVLVVGISSDILYPPYQQEELAETMRRVGVRTDFAVIDSPHGHDGFLIDFQLLRPVLSRFINKALPVAAPISLRQWGMFRASNLAYLGARLVPEMQVKEAQ</sequence>
<feature type="domain" description="AB hydrolase-1" evidence="4">
    <location>
        <begin position="54"/>
        <end position="349"/>
    </location>
</feature>
<feature type="active site" description="Nucleophile" evidence="2 3">
    <location>
        <position position="158"/>
    </location>
</feature>
<evidence type="ECO:0000313" key="5">
    <source>
        <dbReference type="EMBL" id="SMC33311.1"/>
    </source>
</evidence>
<dbReference type="EMBL" id="FWXI01000001">
    <property type="protein sequence ID" value="SMC33311.1"/>
    <property type="molecule type" value="Genomic_DNA"/>
</dbReference>
<dbReference type="PIRSF" id="PIRSF000443">
    <property type="entry name" value="Homoser_Ac_trans"/>
    <property type="match status" value="1"/>
</dbReference>
<protein>
    <recommendedName>
        <fullName evidence="2">Homoserine O-acetyltransferase</fullName>
        <shortName evidence="2">HAT</shortName>
        <ecNumber evidence="2">2.3.1.31</ecNumber>
    </recommendedName>
    <alternativeName>
        <fullName evidence="2">Homoserine transacetylase</fullName>
        <shortName evidence="2">HTA</shortName>
    </alternativeName>
</protein>
<dbReference type="Proteomes" id="UP000192738">
    <property type="component" value="Unassembled WGS sequence"/>
</dbReference>
<evidence type="ECO:0000259" key="4">
    <source>
        <dbReference type="Pfam" id="PF00561"/>
    </source>
</evidence>
<dbReference type="Pfam" id="PF00561">
    <property type="entry name" value="Abhydrolase_1"/>
    <property type="match status" value="1"/>
</dbReference>
<dbReference type="EC" id="2.3.1.31" evidence="2"/>
<dbReference type="STRING" id="112901.SAMN04488500_101198"/>
<dbReference type="OrthoDB" id="9800754at2"/>
<keyword evidence="6" id="KW-1185">Reference proteome</keyword>
<gene>
    <name evidence="2" type="primary">metXA</name>
    <name evidence="5" type="ORF">SAMN04488500_101198</name>
</gene>
<accession>A0A1W1YBW8</accession>
<dbReference type="RefSeq" id="WP_084573722.1">
    <property type="nucleotide sequence ID" value="NZ_CP155572.1"/>
</dbReference>
<keyword evidence="2" id="KW-0963">Cytoplasm</keyword>
<dbReference type="UniPathway" id="UPA00051">
    <property type="reaction ID" value="UER00074"/>
</dbReference>
<comment type="subcellular location">
    <subcellularLocation>
        <location evidence="2">Cytoplasm</location>
    </subcellularLocation>
</comment>
<keyword evidence="2" id="KW-0486">Methionine biosynthesis</keyword>
<dbReference type="GO" id="GO:0005737">
    <property type="term" value="C:cytoplasm"/>
    <property type="evidence" value="ECO:0007669"/>
    <property type="project" value="UniProtKB-SubCell"/>
</dbReference>
<keyword evidence="2" id="KW-0028">Amino-acid biosynthesis</keyword>
<comment type="function">
    <text evidence="2">Transfers an acetyl group from acetyl-CoA to L-homoserine, forming acetyl-L-homoserine.</text>
</comment>
<proteinExistence type="inferred from homology"/>
<dbReference type="NCBIfam" id="TIGR01392">
    <property type="entry name" value="homoserO_Ac_trn"/>
    <property type="match status" value="1"/>
</dbReference>
<dbReference type="GO" id="GO:0004414">
    <property type="term" value="F:homoserine O-acetyltransferase activity"/>
    <property type="evidence" value="ECO:0007669"/>
    <property type="project" value="UniProtKB-UniRule"/>
</dbReference>
<feature type="active site" evidence="2 3">
    <location>
        <position position="346"/>
    </location>
</feature>
<comment type="catalytic activity">
    <reaction evidence="2">
        <text>L-homoserine + acetyl-CoA = O-acetyl-L-homoserine + CoA</text>
        <dbReference type="Rhea" id="RHEA:13701"/>
        <dbReference type="ChEBI" id="CHEBI:57287"/>
        <dbReference type="ChEBI" id="CHEBI:57288"/>
        <dbReference type="ChEBI" id="CHEBI:57476"/>
        <dbReference type="ChEBI" id="CHEBI:57716"/>
        <dbReference type="EC" id="2.3.1.31"/>
    </reaction>
</comment>
<feature type="binding site" evidence="2">
    <location>
        <position position="227"/>
    </location>
    <ligand>
        <name>substrate</name>
    </ligand>
</feature>
<name>A0A1W1YBW8_9FIRM</name>
<dbReference type="NCBIfam" id="NF001209">
    <property type="entry name" value="PRK00175.1"/>
    <property type="match status" value="1"/>
</dbReference>
<feature type="active site" evidence="2 3">
    <location>
        <position position="313"/>
    </location>
</feature>